<proteinExistence type="inferred from homology"/>
<protein>
    <submittedName>
        <fullName evidence="5">O-succinylbenzoic acid--CoA ligase MenE</fullName>
    </submittedName>
</protein>
<dbReference type="GO" id="GO:0016874">
    <property type="term" value="F:ligase activity"/>
    <property type="evidence" value="ECO:0007669"/>
    <property type="project" value="UniProtKB-KW"/>
</dbReference>
<organism evidence="5 6">
    <name type="scientific">Williamsia phyllosphaerae</name>
    <dbReference type="NCBI Taxonomy" id="885042"/>
    <lineage>
        <taxon>Bacteria</taxon>
        <taxon>Bacillati</taxon>
        <taxon>Actinomycetota</taxon>
        <taxon>Actinomycetes</taxon>
        <taxon>Mycobacteriales</taxon>
        <taxon>Nocardiaceae</taxon>
        <taxon>Williamsia</taxon>
    </lineage>
</organism>
<dbReference type="EMBL" id="BMCS01000001">
    <property type="protein sequence ID" value="GGF22801.1"/>
    <property type="molecule type" value="Genomic_DNA"/>
</dbReference>
<comment type="similarity">
    <text evidence="1">Belongs to the ATP-dependent AMP-binding enzyme family.</text>
</comment>
<dbReference type="Proteomes" id="UP000632454">
    <property type="component" value="Unassembled WGS sequence"/>
</dbReference>
<accession>A0ABQ1UNJ9</accession>
<evidence type="ECO:0000259" key="4">
    <source>
        <dbReference type="Pfam" id="PF13193"/>
    </source>
</evidence>
<evidence type="ECO:0000259" key="3">
    <source>
        <dbReference type="Pfam" id="PF00501"/>
    </source>
</evidence>
<dbReference type="InterPro" id="IPR000873">
    <property type="entry name" value="AMP-dep_synth/lig_dom"/>
</dbReference>
<dbReference type="InterPro" id="IPR025110">
    <property type="entry name" value="AMP-bd_C"/>
</dbReference>
<dbReference type="Pfam" id="PF13193">
    <property type="entry name" value="AMP-binding_C"/>
    <property type="match status" value="1"/>
</dbReference>
<dbReference type="InterPro" id="IPR045851">
    <property type="entry name" value="AMP-bd_C_sf"/>
</dbReference>
<dbReference type="Gene3D" id="3.40.50.12780">
    <property type="entry name" value="N-terminal domain of ligase-like"/>
    <property type="match status" value="1"/>
</dbReference>
<feature type="domain" description="AMP-binding enzyme C-terminal" evidence="4">
    <location>
        <begin position="242"/>
        <end position="316"/>
    </location>
</feature>
<evidence type="ECO:0000256" key="1">
    <source>
        <dbReference type="ARBA" id="ARBA00006432"/>
    </source>
</evidence>
<evidence type="ECO:0000313" key="6">
    <source>
        <dbReference type="Proteomes" id="UP000632454"/>
    </source>
</evidence>
<dbReference type="PANTHER" id="PTHR43201:SF5">
    <property type="entry name" value="MEDIUM-CHAIN ACYL-COA LIGASE ACSF2, MITOCHONDRIAL"/>
    <property type="match status" value="1"/>
</dbReference>
<reference evidence="6" key="1">
    <citation type="journal article" date="2019" name="Int. J. Syst. Evol. Microbiol.">
        <title>The Global Catalogue of Microorganisms (GCM) 10K type strain sequencing project: providing services to taxonomists for standard genome sequencing and annotation.</title>
        <authorList>
            <consortium name="The Broad Institute Genomics Platform"/>
            <consortium name="The Broad Institute Genome Sequencing Center for Infectious Disease"/>
            <person name="Wu L."/>
            <person name="Ma J."/>
        </authorList>
    </citation>
    <scope>NUCLEOTIDE SEQUENCE [LARGE SCALE GENOMIC DNA]</scope>
    <source>
        <strain evidence="6">CCM 7855</strain>
    </source>
</reference>
<dbReference type="InterPro" id="IPR042099">
    <property type="entry name" value="ANL_N_sf"/>
</dbReference>
<keyword evidence="2 5" id="KW-0436">Ligase</keyword>
<name>A0ABQ1UNJ9_9NOCA</name>
<feature type="domain" description="AMP-dependent synthetase/ligase" evidence="3">
    <location>
        <begin position="7"/>
        <end position="191"/>
    </location>
</feature>
<dbReference type="Pfam" id="PF00501">
    <property type="entry name" value="AMP-binding"/>
    <property type="match status" value="1"/>
</dbReference>
<gene>
    <name evidence="5" type="ORF">GCM10007298_18430</name>
</gene>
<sequence length="327" mass="33485">MSLVVATSGTTGVPKGAMHTRETLAASAAATESFLGGPGGWLLALPPHHIAGLQVLLRSLRAGHTPVIFDVAGGFDPADLVTGIDAMTGPRRYTSLVPTQLIKTLDDTSATAALCEVDAVLVGGAATPPLLARRAVDAGIPIVRTYGMSETCGGCVYDGVALDGVHIGIDDPNPDGIGRVVLSGPVVALGYRNLPDHPAFATPGEYRTDDLGRLDADGVLSIVGRADEAISTGGLTVVPQVVEAAILSDPTIAECAVLGLPDERLGERVVAVVVPAGGAVVTAEQVRAVAAEQLDRTAVPREVFIVGELPRRGPGKVDRAALRRTLS</sequence>
<dbReference type="SUPFAM" id="SSF56801">
    <property type="entry name" value="Acetyl-CoA synthetase-like"/>
    <property type="match status" value="1"/>
</dbReference>
<dbReference type="NCBIfam" id="NF005877">
    <property type="entry name" value="PRK07824.1"/>
    <property type="match status" value="1"/>
</dbReference>
<dbReference type="PANTHER" id="PTHR43201">
    <property type="entry name" value="ACYL-COA SYNTHETASE"/>
    <property type="match status" value="1"/>
</dbReference>
<dbReference type="Gene3D" id="3.30.300.30">
    <property type="match status" value="1"/>
</dbReference>
<evidence type="ECO:0000313" key="5">
    <source>
        <dbReference type="EMBL" id="GGF22801.1"/>
    </source>
</evidence>
<comment type="caution">
    <text evidence="5">The sequence shown here is derived from an EMBL/GenBank/DDBJ whole genome shotgun (WGS) entry which is preliminary data.</text>
</comment>
<evidence type="ECO:0000256" key="2">
    <source>
        <dbReference type="ARBA" id="ARBA00022598"/>
    </source>
</evidence>
<keyword evidence="6" id="KW-1185">Reference proteome</keyword>